<dbReference type="Gene3D" id="1.10.150.250">
    <property type="entry name" value="Flavinator of succinate dehydrogenase"/>
    <property type="match status" value="1"/>
</dbReference>
<evidence type="ECO:0000256" key="2">
    <source>
        <dbReference type="ARBA" id="ARBA00023186"/>
    </source>
</evidence>
<keyword evidence="4" id="KW-1185">Reference proteome</keyword>
<evidence type="ECO:0000313" key="4">
    <source>
        <dbReference type="Proteomes" id="UP000612055"/>
    </source>
</evidence>
<dbReference type="SUPFAM" id="SSF109910">
    <property type="entry name" value="YgfY-like"/>
    <property type="match status" value="1"/>
</dbReference>
<keyword evidence="2" id="KW-0143">Chaperone</keyword>
<dbReference type="GO" id="GO:0005739">
    <property type="term" value="C:mitochondrion"/>
    <property type="evidence" value="ECO:0007669"/>
    <property type="project" value="TreeGrafter"/>
</dbReference>
<dbReference type="PANTHER" id="PTHR12469:SF2">
    <property type="entry name" value="SUCCINATE DEHYDROGENASE ASSEMBLY FACTOR 2, MITOCHONDRIAL"/>
    <property type="match status" value="1"/>
</dbReference>
<keyword evidence="1" id="KW-0496">Mitochondrion</keyword>
<name>A0A835XID4_9CHLO</name>
<protein>
    <recommendedName>
        <fullName evidence="5">Succinate dehydrogenase assembly factor 2, mitochondrial</fullName>
    </recommendedName>
</protein>
<reference evidence="3" key="1">
    <citation type="journal article" date="2020" name="bioRxiv">
        <title>Comparative genomics of Chlamydomonas.</title>
        <authorList>
            <person name="Craig R.J."/>
            <person name="Hasan A.R."/>
            <person name="Ness R.W."/>
            <person name="Keightley P.D."/>
        </authorList>
    </citation>
    <scope>NUCLEOTIDE SEQUENCE</scope>
    <source>
        <strain evidence="3">CCAP 11/70</strain>
    </source>
</reference>
<dbReference type="Proteomes" id="UP000612055">
    <property type="component" value="Unassembled WGS sequence"/>
</dbReference>
<dbReference type="EMBL" id="JAEHOE010000133">
    <property type="protein sequence ID" value="KAG2485252.1"/>
    <property type="molecule type" value="Genomic_DNA"/>
</dbReference>
<gene>
    <name evidence="3" type="ORF">HYH03_016038</name>
</gene>
<dbReference type="GO" id="GO:0034553">
    <property type="term" value="P:mitochondrial respiratory chain complex II assembly"/>
    <property type="evidence" value="ECO:0007669"/>
    <property type="project" value="TreeGrafter"/>
</dbReference>
<organism evidence="3 4">
    <name type="scientific">Edaphochlamys debaryana</name>
    <dbReference type="NCBI Taxonomy" id="47281"/>
    <lineage>
        <taxon>Eukaryota</taxon>
        <taxon>Viridiplantae</taxon>
        <taxon>Chlorophyta</taxon>
        <taxon>core chlorophytes</taxon>
        <taxon>Chlorophyceae</taxon>
        <taxon>CS clade</taxon>
        <taxon>Chlamydomonadales</taxon>
        <taxon>Chlamydomonadales incertae sedis</taxon>
        <taxon>Edaphochlamys</taxon>
    </lineage>
</organism>
<dbReference type="OrthoDB" id="284292at2759"/>
<evidence type="ECO:0000256" key="1">
    <source>
        <dbReference type="ARBA" id="ARBA00023128"/>
    </source>
</evidence>
<accession>A0A835XID4</accession>
<dbReference type="GO" id="GO:0006121">
    <property type="term" value="P:mitochondrial electron transport, succinate to ubiquinone"/>
    <property type="evidence" value="ECO:0007669"/>
    <property type="project" value="TreeGrafter"/>
</dbReference>
<dbReference type="FunFam" id="1.10.150.250:FF:000004">
    <property type="entry name" value="Succinate dehydrogenase assembly factor 2, mitochondrial"/>
    <property type="match status" value="1"/>
</dbReference>
<proteinExistence type="predicted"/>
<dbReference type="PANTHER" id="PTHR12469">
    <property type="entry name" value="PROTEIN EMI5 HOMOLOG, MITOCHONDRIAL"/>
    <property type="match status" value="1"/>
</dbReference>
<dbReference type="Pfam" id="PF03937">
    <property type="entry name" value="Sdh5"/>
    <property type="match status" value="1"/>
</dbReference>
<evidence type="ECO:0000313" key="3">
    <source>
        <dbReference type="EMBL" id="KAG2485252.1"/>
    </source>
</evidence>
<sequence>MLARAGASLGISWAQRTAALCSTSYSTAANAASATLSEEQRQGIVKKLLYRSKQRGFLELDLIVGLWAESNIPKMQPEELRHMASLLDEENPDLFKWLTGQLEAPEHMTGNPVFKAIQGHVAQQLNDVAPDATRAALGRTWVRGWEDGWKKPEAKSGDAK</sequence>
<dbReference type="InterPro" id="IPR036714">
    <property type="entry name" value="SDH_sf"/>
</dbReference>
<evidence type="ECO:0008006" key="5">
    <source>
        <dbReference type="Google" id="ProtNLM"/>
    </source>
</evidence>
<dbReference type="AlphaFoldDB" id="A0A835XID4"/>
<comment type="caution">
    <text evidence="3">The sequence shown here is derived from an EMBL/GenBank/DDBJ whole genome shotgun (WGS) entry which is preliminary data.</text>
</comment>
<dbReference type="InterPro" id="IPR005631">
    <property type="entry name" value="SDH"/>
</dbReference>
<dbReference type="GO" id="GO:0006099">
    <property type="term" value="P:tricarboxylic acid cycle"/>
    <property type="evidence" value="ECO:0007669"/>
    <property type="project" value="TreeGrafter"/>
</dbReference>